<evidence type="ECO:0000313" key="2">
    <source>
        <dbReference type="EMBL" id="KRG20709.1"/>
    </source>
</evidence>
<keyword evidence="1" id="KW-0472">Membrane</keyword>
<accession>A0A0Q9YJ93</accession>
<gene>
    <name evidence="3" type="ORF">HT99x_004620</name>
    <name evidence="2" type="ORF">HT99x_02196</name>
</gene>
<protein>
    <recommendedName>
        <fullName evidence="5">VIT family protein</fullName>
    </recommendedName>
</protein>
<dbReference type="EMBL" id="LKAJ01000009">
    <property type="protein sequence ID" value="KRG20709.1"/>
    <property type="molecule type" value="Genomic_DNA"/>
</dbReference>
<organism evidence="2">
    <name type="scientific">Candidatus Berkiella aquae</name>
    <dbReference type="NCBI Taxonomy" id="295108"/>
    <lineage>
        <taxon>Bacteria</taxon>
        <taxon>Pseudomonadati</taxon>
        <taxon>Pseudomonadota</taxon>
        <taxon>Gammaproteobacteria</taxon>
        <taxon>Candidatus Berkiellales</taxon>
        <taxon>Candidatus Berkiellaceae</taxon>
        <taxon>Candidatus Berkiella</taxon>
    </lineage>
</organism>
<dbReference type="Proteomes" id="UP000051497">
    <property type="component" value="Unassembled WGS sequence"/>
</dbReference>
<dbReference type="EMBL" id="LKAJ02000001">
    <property type="protein sequence ID" value="MCS5710702.1"/>
    <property type="molecule type" value="Genomic_DNA"/>
</dbReference>
<evidence type="ECO:0008006" key="5">
    <source>
        <dbReference type="Google" id="ProtNLM"/>
    </source>
</evidence>
<evidence type="ECO:0000313" key="4">
    <source>
        <dbReference type="Proteomes" id="UP000051497"/>
    </source>
</evidence>
<dbReference type="RefSeq" id="WP_075066814.1">
    <property type="nucleotide sequence ID" value="NZ_LKAJ02000001.1"/>
</dbReference>
<keyword evidence="4" id="KW-1185">Reference proteome</keyword>
<feature type="transmembrane region" description="Helical" evidence="1">
    <location>
        <begin position="53"/>
        <end position="74"/>
    </location>
</feature>
<dbReference type="STRING" id="295108.HT99x_02196"/>
<name>A0A0Q9YJ93_9GAMM</name>
<dbReference type="AlphaFoldDB" id="A0A0Q9YJ93"/>
<reference evidence="3" key="3">
    <citation type="submission" date="2021-06" db="EMBL/GenBank/DDBJ databases">
        <title>Genomic Description and Analysis of Intracellular Bacteria, Candidatus Berkiella cookevillensis and Candidatus Berkiella aquae.</title>
        <authorList>
            <person name="Kidane D.T."/>
            <person name="Mehari Y.T."/>
            <person name="Rice F.C."/>
            <person name="Arivett B.A."/>
            <person name="Farone A.L."/>
            <person name="Berk S.G."/>
            <person name="Farone M.B."/>
        </authorList>
    </citation>
    <scope>NUCLEOTIDE SEQUENCE</scope>
    <source>
        <strain evidence="3">HT99</strain>
    </source>
</reference>
<reference evidence="2" key="1">
    <citation type="submission" date="2015-09" db="EMBL/GenBank/DDBJ databases">
        <title>Draft Genome Sequences of Two Novel Amoeba-resistant Intranuclear Bacteria, Candidatus Berkiella cookevillensis and Candidatus Berkiella aquae.</title>
        <authorList>
            <person name="Mehari Y.T."/>
            <person name="Arivett B.A."/>
            <person name="Farone A.L."/>
            <person name="Gunderson J.H."/>
            <person name="Farone M.B."/>
        </authorList>
    </citation>
    <scope>NUCLEOTIDE SEQUENCE [LARGE SCALE GENOMIC DNA]</scope>
    <source>
        <strain evidence="2">HT99</strain>
    </source>
</reference>
<comment type="caution">
    <text evidence="2">The sequence shown here is derived from an EMBL/GenBank/DDBJ whole genome shotgun (WGS) entry which is preliminary data.</text>
</comment>
<evidence type="ECO:0000313" key="3">
    <source>
        <dbReference type="EMBL" id="MCS5710702.1"/>
    </source>
</evidence>
<proteinExistence type="predicted"/>
<sequence length="90" mass="9173">MRALTSYENELISGGCNSCERAALRESVVDTSLIVAPFLGVELGMTAVAGMGLGYTIGGAVLGAYAAIAALPLATRIGLEMAFVVHDVLA</sequence>
<keyword evidence="1" id="KW-1133">Transmembrane helix</keyword>
<evidence type="ECO:0000256" key="1">
    <source>
        <dbReference type="SAM" id="Phobius"/>
    </source>
</evidence>
<reference evidence="3" key="2">
    <citation type="journal article" date="2016" name="Genome Announc.">
        <title>Draft Genome Sequences of Two Novel Amoeba-Resistant Intranuclear Bacteria, 'Candidatus Berkiella cookevillensis' and 'Candidatus Berkiella aquae'.</title>
        <authorList>
            <person name="Mehari Y.T."/>
            <person name="Arivett B.A."/>
            <person name="Farone A.L."/>
            <person name="Gunderson J.H."/>
            <person name="Farone M.B."/>
        </authorList>
    </citation>
    <scope>NUCLEOTIDE SEQUENCE</scope>
    <source>
        <strain evidence="3">HT99</strain>
    </source>
</reference>
<keyword evidence="1" id="KW-0812">Transmembrane</keyword>